<dbReference type="Proteomes" id="UP000322699">
    <property type="component" value="Unassembled WGS sequence"/>
</dbReference>
<proteinExistence type="predicted"/>
<evidence type="ECO:0000313" key="1">
    <source>
        <dbReference type="EMBL" id="KAA1257199.1"/>
    </source>
</evidence>
<keyword evidence="2" id="KW-1185">Reference proteome</keyword>
<evidence type="ECO:0000313" key="2">
    <source>
        <dbReference type="Proteomes" id="UP000322699"/>
    </source>
</evidence>
<comment type="caution">
    <text evidence="1">The sequence shown here is derived from an EMBL/GenBank/DDBJ whole genome shotgun (WGS) entry which is preliminary data.</text>
</comment>
<gene>
    <name evidence="1" type="ORF">LF1_55990</name>
</gene>
<accession>A0A5B1CC15</accession>
<dbReference type="EMBL" id="VRLW01000004">
    <property type="protein sequence ID" value="KAA1257199.1"/>
    <property type="molecule type" value="Genomic_DNA"/>
</dbReference>
<dbReference type="AlphaFoldDB" id="A0A5B1CC15"/>
<protein>
    <submittedName>
        <fullName evidence="1">Uncharacterized protein</fullName>
    </submittedName>
</protein>
<sequence length="161" mass="17433">MHAPEWRPHAFFSACTSNPATSVMHTVIRLKSSLDYESIPAVAGKLRAASNGETQSVPCVRSADQPFPPRDTLSQVRELSNAIVPTGFLANGPRASYLHPLRFRSCLLLARFGSTAVAGTYLVGCSRACANRIPVCYAFRSCIRKASGKQRLSEFDAGRGC</sequence>
<reference evidence="1 2" key="1">
    <citation type="submission" date="2019-08" db="EMBL/GenBank/DDBJ databases">
        <title>Deep-cultivation of Planctomycetes and their phenomic and genomic characterization uncovers novel biology.</title>
        <authorList>
            <person name="Wiegand S."/>
            <person name="Jogler M."/>
            <person name="Boedeker C."/>
            <person name="Pinto D."/>
            <person name="Vollmers J."/>
            <person name="Rivas-Marin E."/>
            <person name="Kohn T."/>
            <person name="Peeters S.H."/>
            <person name="Heuer A."/>
            <person name="Rast P."/>
            <person name="Oberbeckmann S."/>
            <person name="Bunk B."/>
            <person name="Jeske O."/>
            <person name="Meyerdierks A."/>
            <person name="Storesund J.E."/>
            <person name="Kallscheuer N."/>
            <person name="Luecker S."/>
            <person name="Lage O.M."/>
            <person name="Pohl T."/>
            <person name="Merkel B.J."/>
            <person name="Hornburger P."/>
            <person name="Mueller R.-W."/>
            <person name="Bruemmer F."/>
            <person name="Labrenz M."/>
            <person name="Spormann A.M."/>
            <person name="Op Den Camp H."/>
            <person name="Overmann J."/>
            <person name="Amann R."/>
            <person name="Jetten M.S.M."/>
            <person name="Mascher T."/>
            <person name="Medema M.H."/>
            <person name="Devos D.P."/>
            <person name="Kaster A.-K."/>
            <person name="Ovreas L."/>
            <person name="Rohde M."/>
            <person name="Galperin M.Y."/>
            <person name="Jogler C."/>
        </authorList>
    </citation>
    <scope>NUCLEOTIDE SEQUENCE [LARGE SCALE GENOMIC DNA]</scope>
    <source>
        <strain evidence="1 2">LF1</strain>
    </source>
</reference>
<organism evidence="1 2">
    <name type="scientific">Rubripirellula obstinata</name>
    <dbReference type="NCBI Taxonomy" id="406547"/>
    <lineage>
        <taxon>Bacteria</taxon>
        <taxon>Pseudomonadati</taxon>
        <taxon>Planctomycetota</taxon>
        <taxon>Planctomycetia</taxon>
        <taxon>Pirellulales</taxon>
        <taxon>Pirellulaceae</taxon>
        <taxon>Rubripirellula</taxon>
    </lineage>
</organism>
<name>A0A5B1CC15_9BACT</name>